<name>A0A974RZA4_9GAMM</name>
<dbReference type="Gene3D" id="3.40.50.300">
    <property type="entry name" value="P-loop containing nucleotide triphosphate hydrolases"/>
    <property type="match status" value="2"/>
</dbReference>
<dbReference type="AlphaFoldDB" id="A0A974RZA4"/>
<sequence>MLTRLKQRFSKKQTPTQEKQPSDEIVTEATTGEQHWRHPKQRRATKMDEQTKLYSHEPGFTDYLPYVEYLADSQCFLLEDNQSMGAIFELTPIGTEGRTAEWLQTARDTVEDVLQDSFDEFDTAPWVVQFYCQDDNDFTPYIRNLQNYIKPQARGTALTEHYISVMEHHTRTIAKQGGLFEDTRITKLPWRGKNRRVRLVIYRWLMPNHKVKDSTQRPEHKLNQACERVVVGLSGAGVKSQRMNGHDFYDWLMPWFNPKPSLTDDDPIDFYRKVQHLEPKANDPDDPQLLDLPFDHDFAERLFFSEPTSDVDKGIWYFDNIPHTVVLVDQIRNAPKIGQITGETHTGDQLNALFDQFPEDTTLTITMLVTPQDILEDRLNMLDKKAIGENLASTTTRSDVKKARHIIASKHKLYRGSIAFYLKAVDERTLQHKVILLNNILTSAGLQPVKEGEEVAACNSYLRWLPMVFNPNEDPKQWYTRLYFAQHIANLSPLWGRTTGTGHPCISFFNRGGGTVTFDPLSQQDRSMNAHMLIFGPTGSGKSASLVALMIQVMAVYRPRIFIVEAGNSFGLLGQFFKKLDLTVNQVSLKMGSGITLAPFADARLLVERPDIVANLDVDAEAPEVEEEDEEGDSQRDILGEMEIIARLMITGGEAKEDHKLSRADRSLIRQCILDAATKCVKENRPILTEDVYFALKEAAKDPVIKENRSERINEMAESILLFTQGFDGEIFNRKGASWPESDVTIVDLATYAREGYEAQMAISYISLMNTVNNIAERDQYDGRPIIMVTDEGHIITKNPLVAPYAVKITKMWRKLGAWFWLATQNLADFPNAAETMLNMIEWWTCLNMPPDEVEAIARFKSLNTPQKQLLLSATKEPRKYTEGVVLSKTKELMFRAVPPSLILALAETEPEEKRERFEIMKAHNCSELEAVFIKAEMMDKSRGVDTLPWRHFFESEK</sequence>
<dbReference type="PANTHER" id="PTHR30121:SF6">
    <property type="entry name" value="SLR6007 PROTEIN"/>
    <property type="match status" value="1"/>
</dbReference>
<evidence type="ECO:0000313" key="2">
    <source>
        <dbReference type="EMBL" id="QQP86854.1"/>
    </source>
</evidence>
<evidence type="ECO:0000256" key="1">
    <source>
        <dbReference type="SAM" id="MobiDB-lite"/>
    </source>
</evidence>
<evidence type="ECO:0000313" key="3">
    <source>
        <dbReference type="Proteomes" id="UP000595278"/>
    </source>
</evidence>
<feature type="compositionally biased region" description="Basic residues" evidence="1">
    <location>
        <begin position="1"/>
        <end position="11"/>
    </location>
</feature>
<dbReference type="InterPro" id="IPR027417">
    <property type="entry name" value="P-loop_NTPase"/>
</dbReference>
<organism evidence="2 3">
    <name type="scientific">Entomomonas asaccharolytica</name>
    <dbReference type="NCBI Taxonomy" id="2785331"/>
    <lineage>
        <taxon>Bacteria</taxon>
        <taxon>Pseudomonadati</taxon>
        <taxon>Pseudomonadota</taxon>
        <taxon>Gammaproteobacteria</taxon>
        <taxon>Pseudomonadales</taxon>
        <taxon>Pseudomonadaceae</taxon>
        <taxon>Entomomonas</taxon>
    </lineage>
</organism>
<protein>
    <submittedName>
        <fullName evidence="2">Conjugative transfer ATPase</fullName>
    </submittedName>
</protein>
<dbReference type="InterPro" id="IPR025955">
    <property type="entry name" value="TraC/Conjuga_ATPase"/>
</dbReference>
<feature type="region of interest" description="Disordered" evidence="1">
    <location>
        <begin position="1"/>
        <end position="48"/>
    </location>
</feature>
<gene>
    <name evidence="2" type="ORF">JHT90_06325</name>
</gene>
<proteinExistence type="predicted"/>
<dbReference type="Pfam" id="PF11130">
    <property type="entry name" value="TraC_F_IV"/>
    <property type="match status" value="1"/>
</dbReference>
<reference evidence="2 3" key="1">
    <citation type="submission" date="2021-01" db="EMBL/GenBank/DDBJ databases">
        <title>Entomomonas sp. F2A isolated from a house cricket (Acheta domesticus).</title>
        <authorList>
            <person name="Spergser J."/>
            <person name="Busse H.-J."/>
        </authorList>
    </citation>
    <scope>NUCLEOTIDE SEQUENCE [LARGE SCALE GENOMIC DNA]</scope>
    <source>
        <strain evidence="2 3">F2A</strain>
    </source>
</reference>
<dbReference type="PANTHER" id="PTHR30121">
    <property type="entry name" value="UNCHARACTERIZED PROTEIN YJGR-RELATED"/>
    <property type="match status" value="1"/>
</dbReference>
<dbReference type="SUPFAM" id="SSF52540">
    <property type="entry name" value="P-loop containing nucleoside triphosphate hydrolases"/>
    <property type="match status" value="1"/>
</dbReference>
<dbReference type="KEGG" id="eaz:JHT90_06325"/>
<dbReference type="Proteomes" id="UP000595278">
    <property type="component" value="Chromosome"/>
</dbReference>
<dbReference type="InterPro" id="IPR051162">
    <property type="entry name" value="T4SS_component"/>
</dbReference>
<keyword evidence="3" id="KW-1185">Reference proteome</keyword>
<dbReference type="RefSeq" id="WP_201095307.1">
    <property type="nucleotide sequence ID" value="NZ_CP067393.1"/>
</dbReference>
<accession>A0A974RZA4</accession>
<dbReference type="EMBL" id="CP067393">
    <property type="protein sequence ID" value="QQP86854.1"/>
    <property type="molecule type" value="Genomic_DNA"/>
</dbReference>
<dbReference type="NCBIfam" id="TIGR03744">
    <property type="entry name" value="traC_PFL_4706"/>
    <property type="match status" value="1"/>
</dbReference>
<dbReference type="InterPro" id="IPR022303">
    <property type="entry name" value="Conjug_Trfer_ATPase"/>
</dbReference>